<keyword evidence="2" id="KW-1185">Reference proteome</keyword>
<dbReference type="EC" id="3.1.-.-" evidence="1"/>
<gene>
    <name evidence="1" type="ORF">MCOR_48824</name>
</gene>
<evidence type="ECO:0000313" key="1">
    <source>
        <dbReference type="EMBL" id="CAC5416185.1"/>
    </source>
</evidence>
<protein>
    <submittedName>
        <fullName evidence="1">HARBI1</fullName>
        <ecNumber evidence="1">3.1.-.-</ecNumber>
    </submittedName>
</protein>
<name>A0A6J8E9I4_MYTCO</name>
<dbReference type="AlphaFoldDB" id="A0A6J8E9I4"/>
<proteinExistence type="predicted"/>
<organism evidence="1 2">
    <name type="scientific">Mytilus coruscus</name>
    <name type="common">Sea mussel</name>
    <dbReference type="NCBI Taxonomy" id="42192"/>
    <lineage>
        <taxon>Eukaryota</taxon>
        <taxon>Metazoa</taxon>
        <taxon>Spiralia</taxon>
        <taxon>Lophotrochozoa</taxon>
        <taxon>Mollusca</taxon>
        <taxon>Bivalvia</taxon>
        <taxon>Autobranchia</taxon>
        <taxon>Pteriomorphia</taxon>
        <taxon>Mytilida</taxon>
        <taxon>Mytiloidea</taxon>
        <taxon>Mytilidae</taxon>
        <taxon>Mytilinae</taxon>
        <taxon>Mytilus</taxon>
    </lineage>
</organism>
<sequence>MRPDRTCTFIVACAILHNKVIMLNEPMIDNDDIPEEQPVIQPYKGQQDGQNCRTRGVFCTVGNQWVHYMCQKLTSDEINEVESDSGNYFKCAICRDQEIEVINHSSANDLTVNSETSIRIPPCNDNLLALTQELDSTRIDEAQEADKDILYRCTVCDINIQSDSRKDSSDICSNIVQRTCTENDDSNSGIIICIPCKASIDIRKEDTGVISGKGNISQNDDTVSITCLQK</sequence>
<dbReference type="Proteomes" id="UP000507470">
    <property type="component" value="Unassembled WGS sequence"/>
</dbReference>
<keyword evidence="1" id="KW-0378">Hydrolase</keyword>
<evidence type="ECO:0000313" key="2">
    <source>
        <dbReference type="Proteomes" id="UP000507470"/>
    </source>
</evidence>
<accession>A0A6J8E9I4</accession>
<dbReference type="GO" id="GO:0016787">
    <property type="term" value="F:hydrolase activity"/>
    <property type="evidence" value="ECO:0007669"/>
    <property type="project" value="UniProtKB-KW"/>
</dbReference>
<dbReference type="EMBL" id="CACVKT020008606">
    <property type="protein sequence ID" value="CAC5416185.1"/>
    <property type="molecule type" value="Genomic_DNA"/>
</dbReference>
<reference evidence="1 2" key="1">
    <citation type="submission" date="2020-06" db="EMBL/GenBank/DDBJ databases">
        <authorList>
            <person name="Li R."/>
            <person name="Bekaert M."/>
        </authorList>
    </citation>
    <scope>NUCLEOTIDE SEQUENCE [LARGE SCALE GENOMIC DNA]</scope>
    <source>
        <strain evidence="2">wild</strain>
    </source>
</reference>